<dbReference type="AlphaFoldDB" id="A0A5A7PRA5"/>
<feature type="region of interest" description="Disordered" evidence="1">
    <location>
        <begin position="63"/>
        <end position="159"/>
    </location>
</feature>
<gene>
    <name evidence="2" type="ORF">STAS_11400</name>
</gene>
<evidence type="ECO:0000313" key="2">
    <source>
        <dbReference type="EMBL" id="GER35141.1"/>
    </source>
</evidence>
<feature type="compositionally biased region" description="Acidic residues" evidence="1">
    <location>
        <begin position="88"/>
        <end position="98"/>
    </location>
</feature>
<accession>A0A5A7PRA5</accession>
<comment type="caution">
    <text evidence="2">The sequence shown here is derived from an EMBL/GenBank/DDBJ whole genome shotgun (WGS) entry which is preliminary data.</text>
</comment>
<name>A0A5A7PRA5_STRAF</name>
<reference evidence="3" key="1">
    <citation type="journal article" date="2019" name="Curr. Biol.">
        <title>Genome Sequence of Striga asiatica Provides Insight into the Evolution of Plant Parasitism.</title>
        <authorList>
            <person name="Yoshida S."/>
            <person name="Kim S."/>
            <person name="Wafula E.K."/>
            <person name="Tanskanen J."/>
            <person name="Kim Y.M."/>
            <person name="Honaas L."/>
            <person name="Yang Z."/>
            <person name="Spallek T."/>
            <person name="Conn C.E."/>
            <person name="Ichihashi Y."/>
            <person name="Cheong K."/>
            <person name="Cui S."/>
            <person name="Der J.P."/>
            <person name="Gundlach H."/>
            <person name="Jiao Y."/>
            <person name="Hori C."/>
            <person name="Ishida J.K."/>
            <person name="Kasahara H."/>
            <person name="Kiba T."/>
            <person name="Kim M.S."/>
            <person name="Koo N."/>
            <person name="Laohavisit A."/>
            <person name="Lee Y.H."/>
            <person name="Lumba S."/>
            <person name="McCourt P."/>
            <person name="Mortimer J.C."/>
            <person name="Mutuku J.M."/>
            <person name="Nomura T."/>
            <person name="Sasaki-Sekimoto Y."/>
            <person name="Seto Y."/>
            <person name="Wang Y."/>
            <person name="Wakatake T."/>
            <person name="Sakakibara H."/>
            <person name="Demura T."/>
            <person name="Yamaguchi S."/>
            <person name="Yoneyama K."/>
            <person name="Manabe R.I."/>
            <person name="Nelson D.C."/>
            <person name="Schulman A.H."/>
            <person name="Timko M.P."/>
            <person name="dePamphilis C.W."/>
            <person name="Choi D."/>
            <person name="Shirasu K."/>
        </authorList>
    </citation>
    <scope>NUCLEOTIDE SEQUENCE [LARGE SCALE GENOMIC DNA]</scope>
    <source>
        <strain evidence="3">cv. UVA1</strain>
    </source>
</reference>
<organism evidence="2 3">
    <name type="scientific">Striga asiatica</name>
    <name type="common">Asiatic witchweed</name>
    <name type="synonym">Buchnera asiatica</name>
    <dbReference type="NCBI Taxonomy" id="4170"/>
    <lineage>
        <taxon>Eukaryota</taxon>
        <taxon>Viridiplantae</taxon>
        <taxon>Streptophyta</taxon>
        <taxon>Embryophyta</taxon>
        <taxon>Tracheophyta</taxon>
        <taxon>Spermatophyta</taxon>
        <taxon>Magnoliopsida</taxon>
        <taxon>eudicotyledons</taxon>
        <taxon>Gunneridae</taxon>
        <taxon>Pentapetalae</taxon>
        <taxon>asterids</taxon>
        <taxon>lamiids</taxon>
        <taxon>Lamiales</taxon>
        <taxon>Orobanchaceae</taxon>
        <taxon>Buchnereae</taxon>
        <taxon>Striga</taxon>
    </lineage>
</organism>
<proteinExistence type="predicted"/>
<evidence type="ECO:0000256" key="1">
    <source>
        <dbReference type="SAM" id="MobiDB-lite"/>
    </source>
</evidence>
<dbReference type="EMBL" id="BKCP01004960">
    <property type="protein sequence ID" value="GER35141.1"/>
    <property type="molecule type" value="Genomic_DNA"/>
</dbReference>
<evidence type="ECO:0000313" key="3">
    <source>
        <dbReference type="Proteomes" id="UP000325081"/>
    </source>
</evidence>
<dbReference type="Proteomes" id="UP000325081">
    <property type="component" value="Unassembled WGS sequence"/>
</dbReference>
<sequence length="159" mass="17024">MGQLPAETPRIPQLRNQFPHNPLQLVRVQIQNFQLLEVANSSRKPSREIIVRQIEIMQRPKINHLERRHYPESRDEPPGEPIPGEGQVLEELERDEGAELQVPGKGEAVEGDGDHGGGGVVADDAVEAAGAGGGVGGGYPGGEYPAGGVGFDALPELEE</sequence>
<feature type="compositionally biased region" description="Gly residues" evidence="1">
    <location>
        <begin position="130"/>
        <end position="150"/>
    </location>
</feature>
<keyword evidence="3" id="KW-1185">Reference proteome</keyword>
<feature type="compositionally biased region" description="Basic and acidic residues" evidence="1">
    <location>
        <begin position="63"/>
        <end position="77"/>
    </location>
</feature>
<protein>
    <submittedName>
        <fullName evidence="2">Branchpoint-bridging protein</fullName>
    </submittedName>
</protein>